<dbReference type="PROSITE" id="PS51689">
    <property type="entry name" value="SAM_RNA_A_N6_MT"/>
    <property type="match status" value="1"/>
</dbReference>
<evidence type="ECO:0000313" key="11">
    <source>
        <dbReference type="Proteomes" id="UP000253208"/>
    </source>
</evidence>
<dbReference type="FunFam" id="3.40.50.150:FF:000023">
    <property type="entry name" value="Ribosomal RNA small subunit methyltransferase A"/>
    <property type="match status" value="1"/>
</dbReference>
<sequence length="291" mass="32763">MARPYLGNPKYTIEVLQKYHFVFQKRFGQNFLIDEHVLEKIIESSGITKDDFILEIGPGIGTMTQYLAEAAREVAAVEIDSSLIPILKDTLKDWDNVSVINNDILKTDIKKIADEKNGGKPVKVVANLPYYITTPIIMGLFEKNVPVDSITVMVQKEVADRMQVGPGTKDYGALSLAVQYYAKPEIVANVPPNCFMPRPKVGSAVIKLTRYEKPPVDVKDEGLMFRLIRASFNQRRKTLVNGIRNSGDFSLSKEEIEDVFNRCDLPLNIRGEALTLEQFAMLANCIYDEKN</sequence>
<comment type="subcellular location">
    <subcellularLocation>
        <location evidence="7">Cytoplasm</location>
    </subcellularLocation>
</comment>
<feature type="domain" description="Ribosomal RNA adenine methylase transferase N-terminal" evidence="9">
    <location>
        <begin position="37"/>
        <end position="212"/>
    </location>
</feature>
<dbReference type="InterPro" id="IPR011530">
    <property type="entry name" value="rRNA_adenine_dimethylase"/>
</dbReference>
<keyword evidence="1 7" id="KW-0963">Cytoplasm</keyword>
<dbReference type="PROSITE" id="PS01131">
    <property type="entry name" value="RRNA_A_DIMETH"/>
    <property type="match status" value="1"/>
</dbReference>
<protein>
    <recommendedName>
        <fullName evidence="7">Ribosomal RNA small subunit methyltransferase A</fullName>
        <ecNumber evidence="7">2.1.1.182</ecNumber>
    </recommendedName>
    <alternativeName>
        <fullName evidence="7">16S rRNA (adenine(1518)-N(6)/adenine(1519)-N(6))-dimethyltransferase</fullName>
    </alternativeName>
    <alternativeName>
        <fullName evidence="7">16S rRNA dimethyladenosine transferase</fullName>
    </alternativeName>
    <alternativeName>
        <fullName evidence="7">16S rRNA dimethylase</fullName>
    </alternativeName>
    <alternativeName>
        <fullName evidence="7">S-adenosylmethionine-6-N', N'-adenosyl(rRNA) dimethyltransferase</fullName>
    </alternativeName>
</protein>
<proteinExistence type="inferred from homology"/>
<dbReference type="AlphaFoldDB" id="A0A367G1Q3"/>
<evidence type="ECO:0000256" key="6">
    <source>
        <dbReference type="ARBA" id="ARBA00022884"/>
    </source>
</evidence>
<dbReference type="InterPro" id="IPR020598">
    <property type="entry name" value="rRNA_Ade_methylase_Trfase_N"/>
</dbReference>
<name>A0A367G1Q3_9FIRM</name>
<reference evidence="10 11" key="1">
    <citation type="submission" date="2018-02" db="EMBL/GenBank/DDBJ databases">
        <title>Complete genome sequencing of Faecalibacterium prausnitzii strains isolated from the human gut.</title>
        <authorList>
            <person name="Fitzgerald B.C."/>
            <person name="Shkoporov A.N."/>
            <person name="Ross P.R."/>
            <person name="Hill C."/>
        </authorList>
    </citation>
    <scope>NUCLEOTIDE SEQUENCE [LARGE SCALE GENOMIC DNA]</scope>
    <source>
        <strain evidence="10 11">APC942/31-1</strain>
    </source>
</reference>
<comment type="catalytic activity">
    <reaction evidence="7">
        <text>adenosine(1518)/adenosine(1519) in 16S rRNA + 4 S-adenosyl-L-methionine = N(6)-dimethyladenosine(1518)/N(6)-dimethyladenosine(1519) in 16S rRNA + 4 S-adenosyl-L-homocysteine + 4 H(+)</text>
        <dbReference type="Rhea" id="RHEA:19609"/>
        <dbReference type="Rhea" id="RHEA-COMP:10232"/>
        <dbReference type="Rhea" id="RHEA-COMP:10233"/>
        <dbReference type="ChEBI" id="CHEBI:15378"/>
        <dbReference type="ChEBI" id="CHEBI:57856"/>
        <dbReference type="ChEBI" id="CHEBI:59789"/>
        <dbReference type="ChEBI" id="CHEBI:74411"/>
        <dbReference type="ChEBI" id="CHEBI:74493"/>
        <dbReference type="EC" id="2.1.1.182"/>
    </reaction>
</comment>
<keyword evidence="3 7" id="KW-0489">Methyltransferase</keyword>
<dbReference type="PANTHER" id="PTHR11727">
    <property type="entry name" value="DIMETHYLADENOSINE TRANSFERASE"/>
    <property type="match status" value="1"/>
</dbReference>
<feature type="binding site" evidence="7 8">
    <location>
        <position position="103"/>
    </location>
    <ligand>
        <name>S-adenosyl-L-methionine</name>
        <dbReference type="ChEBI" id="CHEBI:59789"/>
    </ligand>
</feature>
<evidence type="ECO:0000256" key="2">
    <source>
        <dbReference type="ARBA" id="ARBA00022552"/>
    </source>
</evidence>
<evidence type="ECO:0000313" key="10">
    <source>
        <dbReference type="EMBL" id="RCH44627.1"/>
    </source>
</evidence>
<evidence type="ECO:0000259" key="9">
    <source>
        <dbReference type="SMART" id="SM00650"/>
    </source>
</evidence>
<dbReference type="RefSeq" id="WP_015526558.1">
    <property type="nucleotide sequence ID" value="NZ_PSQG01000007.1"/>
</dbReference>
<dbReference type="EMBL" id="PSQG01000007">
    <property type="protein sequence ID" value="RCH44627.1"/>
    <property type="molecule type" value="Genomic_DNA"/>
</dbReference>
<keyword evidence="6 7" id="KW-0694">RNA-binding</keyword>
<dbReference type="Gene3D" id="3.40.50.150">
    <property type="entry name" value="Vaccinia Virus protein VP39"/>
    <property type="match status" value="1"/>
</dbReference>
<accession>A0A367G1Q3</accession>
<dbReference type="Pfam" id="PF00398">
    <property type="entry name" value="RrnaAD"/>
    <property type="match status" value="1"/>
</dbReference>
<dbReference type="InterPro" id="IPR001737">
    <property type="entry name" value="KsgA/Erm"/>
</dbReference>
<comment type="similarity">
    <text evidence="7">Belongs to the class I-like SAM-binding methyltransferase superfamily. rRNA adenine N(6)-methyltransferase family. RsmA subfamily.</text>
</comment>
<keyword evidence="4 7" id="KW-0808">Transferase</keyword>
<dbReference type="HAMAP" id="MF_00607">
    <property type="entry name" value="16SrRNA_methyltr_A"/>
    <property type="match status" value="1"/>
</dbReference>
<dbReference type="GO" id="GO:0005829">
    <property type="term" value="C:cytosol"/>
    <property type="evidence" value="ECO:0007669"/>
    <property type="project" value="TreeGrafter"/>
</dbReference>
<evidence type="ECO:0000256" key="5">
    <source>
        <dbReference type="ARBA" id="ARBA00022691"/>
    </source>
</evidence>
<keyword evidence="2 7" id="KW-0698">rRNA processing</keyword>
<evidence type="ECO:0000256" key="3">
    <source>
        <dbReference type="ARBA" id="ARBA00022603"/>
    </source>
</evidence>
<feature type="binding site" evidence="7 8">
    <location>
        <position position="78"/>
    </location>
    <ligand>
        <name>S-adenosyl-L-methionine</name>
        <dbReference type="ChEBI" id="CHEBI:59789"/>
    </ligand>
</feature>
<organism evidence="10 11">
    <name type="scientific">Blautia obeum</name>
    <dbReference type="NCBI Taxonomy" id="40520"/>
    <lineage>
        <taxon>Bacteria</taxon>
        <taxon>Bacillati</taxon>
        <taxon>Bacillota</taxon>
        <taxon>Clostridia</taxon>
        <taxon>Lachnospirales</taxon>
        <taxon>Lachnospiraceae</taxon>
        <taxon>Blautia</taxon>
    </lineage>
</organism>
<feature type="binding site" evidence="7 8">
    <location>
        <position position="30"/>
    </location>
    <ligand>
        <name>S-adenosyl-L-methionine</name>
        <dbReference type="ChEBI" id="CHEBI:59789"/>
    </ligand>
</feature>
<evidence type="ECO:0000256" key="7">
    <source>
        <dbReference type="HAMAP-Rule" id="MF_00607"/>
    </source>
</evidence>
<dbReference type="InterPro" id="IPR029063">
    <property type="entry name" value="SAM-dependent_MTases_sf"/>
</dbReference>
<dbReference type="NCBIfam" id="TIGR00755">
    <property type="entry name" value="ksgA"/>
    <property type="match status" value="1"/>
</dbReference>
<feature type="binding site" evidence="7 8">
    <location>
        <position position="127"/>
    </location>
    <ligand>
        <name>S-adenosyl-L-methionine</name>
        <dbReference type="ChEBI" id="CHEBI:59789"/>
    </ligand>
</feature>
<feature type="binding site" evidence="7 8">
    <location>
        <position position="32"/>
    </location>
    <ligand>
        <name>S-adenosyl-L-methionine</name>
        <dbReference type="ChEBI" id="CHEBI:59789"/>
    </ligand>
</feature>
<dbReference type="GO" id="GO:0003723">
    <property type="term" value="F:RNA binding"/>
    <property type="evidence" value="ECO:0007669"/>
    <property type="project" value="UniProtKB-UniRule"/>
</dbReference>
<dbReference type="Gene3D" id="1.10.8.100">
    <property type="entry name" value="Ribosomal RNA adenine dimethylase-like, domain 2"/>
    <property type="match status" value="1"/>
</dbReference>
<dbReference type="SUPFAM" id="SSF53335">
    <property type="entry name" value="S-adenosyl-L-methionine-dependent methyltransferases"/>
    <property type="match status" value="1"/>
</dbReference>
<dbReference type="InterPro" id="IPR020596">
    <property type="entry name" value="rRNA_Ade_Mease_Trfase_CS"/>
</dbReference>
<evidence type="ECO:0000256" key="4">
    <source>
        <dbReference type="ARBA" id="ARBA00022679"/>
    </source>
</evidence>
<comment type="caution">
    <text evidence="10">The sequence shown here is derived from an EMBL/GenBank/DDBJ whole genome shotgun (WGS) entry which is preliminary data.</text>
</comment>
<keyword evidence="5 7" id="KW-0949">S-adenosyl-L-methionine</keyword>
<dbReference type="PANTHER" id="PTHR11727:SF7">
    <property type="entry name" value="DIMETHYLADENOSINE TRANSFERASE-RELATED"/>
    <property type="match status" value="1"/>
</dbReference>
<evidence type="ECO:0000256" key="8">
    <source>
        <dbReference type="PROSITE-ProRule" id="PRU01026"/>
    </source>
</evidence>
<comment type="function">
    <text evidence="7">Specifically dimethylates two adjacent adenosines (A1518 and A1519) in the loop of a conserved hairpin near the 3'-end of 16S rRNA in the 30S particle. May play a critical role in biogenesis of 30S subunits.</text>
</comment>
<dbReference type="GO" id="GO:0052908">
    <property type="term" value="F:16S rRNA (adenine(1518)-N(6)/adenine(1519)-N(6))-dimethyltransferase activity"/>
    <property type="evidence" value="ECO:0007669"/>
    <property type="project" value="UniProtKB-EC"/>
</dbReference>
<dbReference type="Proteomes" id="UP000253208">
    <property type="component" value="Unassembled WGS sequence"/>
</dbReference>
<gene>
    <name evidence="7" type="primary">rsmA</name>
    <name evidence="7" type="synonym">ksgA</name>
    <name evidence="10" type="ORF">C4886_06335</name>
</gene>
<feature type="binding site" evidence="7 8">
    <location>
        <position position="57"/>
    </location>
    <ligand>
        <name>S-adenosyl-L-methionine</name>
        <dbReference type="ChEBI" id="CHEBI:59789"/>
    </ligand>
</feature>
<dbReference type="SMART" id="SM00650">
    <property type="entry name" value="rADc"/>
    <property type="match status" value="1"/>
</dbReference>
<evidence type="ECO:0000256" key="1">
    <source>
        <dbReference type="ARBA" id="ARBA00022490"/>
    </source>
</evidence>
<dbReference type="EC" id="2.1.1.182" evidence="7"/>
<dbReference type="InterPro" id="IPR023165">
    <property type="entry name" value="rRNA_Ade_diMease-like_C"/>
</dbReference>